<gene>
    <name evidence="1" type="ORF">CPter291_3255</name>
</gene>
<organism evidence="1 2">
    <name type="scientific">Collimonas pratensis</name>
    <dbReference type="NCBI Taxonomy" id="279113"/>
    <lineage>
        <taxon>Bacteria</taxon>
        <taxon>Pseudomonadati</taxon>
        <taxon>Pseudomonadota</taxon>
        <taxon>Betaproteobacteria</taxon>
        <taxon>Burkholderiales</taxon>
        <taxon>Oxalobacteraceae</taxon>
        <taxon>Collimonas</taxon>
    </lineage>
</organism>
<dbReference type="Proteomes" id="UP000074914">
    <property type="component" value="Chromosome"/>
</dbReference>
<name>A0ABN4MB71_9BURK</name>
<dbReference type="InterPro" id="IPR038666">
    <property type="entry name" value="SSP1_head-tail_sf"/>
</dbReference>
<dbReference type="InterPro" id="IPR008767">
    <property type="entry name" value="Phage_SPP1_head-tail_adaptor"/>
</dbReference>
<dbReference type="Pfam" id="PF05521">
    <property type="entry name" value="Phage_HCP"/>
    <property type="match status" value="1"/>
</dbReference>
<keyword evidence="2" id="KW-1185">Reference proteome</keyword>
<dbReference type="EMBL" id="CP013236">
    <property type="protein sequence ID" value="AMP15492.1"/>
    <property type="molecule type" value="Genomic_DNA"/>
</dbReference>
<reference evidence="1 2" key="1">
    <citation type="submission" date="2015-11" db="EMBL/GenBank/DDBJ databases">
        <title>Exploring the genomic traits of fungus-feeding bacterial genus Collimonas.</title>
        <authorList>
            <person name="Song C."/>
            <person name="Schmidt R."/>
            <person name="de Jager V."/>
            <person name="Krzyzanowska D."/>
            <person name="Jongedijk E."/>
            <person name="Cankar K."/>
            <person name="Beekwilder J."/>
            <person name="van Veen A."/>
            <person name="de Boer W."/>
            <person name="van Veen J.A."/>
            <person name="Garbeva P."/>
        </authorList>
    </citation>
    <scope>NUCLEOTIDE SEQUENCE [LARGE SCALE GENOMIC DNA]</scope>
    <source>
        <strain evidence="1 2">Ter291</strain>
    </source>
</reference>
<dbReference type="NCBIfam" id="TIGR01563">
    <property type="entry name" value="gp16_SPP1"/>
    <property type="match status" value="1"/>
</dbReference>
<sequence length="77" mass="8669">MGKPYAKKEDLSGRELFAAQAAQSEVTTRFRIRYRTGVTAKMRLLCDGVIYNIEAVLDRDGRKRELQLMCSSGLNNG</sequence>
<evidence type="ECO:0000313" key="1">
    <source>
        <dbReference type="EMBL" id="AMP15492.1"/>
    </source>
</evidence>
<protein>
    <submittedName>
        <fullName evidence="1">Phage head-tail joining family protein</fullName>
    </submittedName>
</protein>
<proteinExistence type="predicted"/>
<dbReference type="Gene3D" id="2.40.10.270">
    <property type="entry name" value="Bacteriophage SPP1 head-tail adaptor protein"/>
    <property type="match status" value="1"/>
</dbReference>
<evidence type="ECO:0000313" key="2">
    <source>
        <dbReference type="Proteomes" id="UP000074914"/>
    </source>
</evidence>
<accession>A0ABN4MB71</accession>